<sequence length="111" mass="12958">WLRDRKKLLQIKDKKVKYYVNKDECRCKIFLNGTLQIEQVVKEDSGKYTVTVYQRDGKLKAEEDTMFVVQGENRHLRRACPFSSFSEPVPQPILSAECTNKTVSVKCEVKQ</sequence>
<organism evidence="1 2">
    <name type="scientific">Cathartes aura</name>
    <name type="common">Turkey vulture</name>
    <name type="synonym">Vultur aura</name>
    <dbReference type="NCBI Taxonomy" id="43455"/>
    <lineage>
        <taxon>Eukaryota</taxon>
        <taxon>Metazoa</taxon>
        <taxon>Chordata</taxon>
        <taxon>Craniata</taxon>
        <taxon>Vertebrata</taxon>
        <taxon>Euteleostomi</taxon>
        <taxon>Archelosauria</taxon>
        <taxon>Archosauria</taxon>
        <taxon>Dinosauria</taxon>
        <taxon>Saurischia</taxon>
        <taxon>Theropoda</taxon>
        <taxon>Coelurosauria</taxon>
        <taxon>Aves</taxon>
        <taxon>Neognathae</taxon>
        <taxon>Neoaves</taxon>
        <taxon>Telluraves</taxon>
        <taxon>Accipitrimorphae</taxon>
        <taxon>Accipitriformes</taxon>
        <taxon>Cathartidae</taxon>
        <taxon>Cathartes</taxon>
    </lineage>
</organism>
<dbReference type="SUPFAM" id="SSF48726">
    <property type="entry name" value="Immunoglobulin"/>
    <property type="match status" value="1"/>
</dbReference>
<dbReference type="Proteomes" id="UP000053745">
    <property type="component" value="Unassembled WGS sequence"/>
</dbReference>
<evidence type="ECO:0000313" key="1">
    <source>
        <dbReference type="EMBL" id="KFP51776.1"/>
    </source>
</evidence>
<accession>A0A091LZQ0</accession>
<reference evidence="1 2" key="1">
    <citation type="submission" date="2014-04" db="EMBL/GenBank/DDBJ databases">
        <title>Genome evolution of avian class.</title>
        <authorList>
            <person name="Zhang G."/>
            <person name="Li C."/>
        </authorList>
    </citation>
    <scope>NUCLEOTIDE SEQUENCE [LARGE SCALE GENOMIC DNA]</scope>
    <source>
        <strain evidence="1">BGI_N323</strain>
    </source>
</reference>
<dbReference type="InterPro" id="IPR013783">
    <property type="entry name" value="Ig-like_fold"/>
</dbReference>
<evidence type="ECO:0008006" key="3">
    <source>
        <dbReference type="Google" id="ProtNLM"/>
    </source>
</evidence>
<dbReference type="OrthoDB" id="8439544at2759"/>
<evidence type="ECO:0000313" key="2">
    <source>
        <dbReference type="Proteomes" id="UP000053745"/>
    </source>
</evidence>
<dbReference type="EMBL" id="KL304077">
    <property type="protein sequence ID" value="KFP51776.1"/>
    <property type="molecule type" value="Genomic_DNA"/>
</dbReference>
<feature type="non-terminal residue" evidence="1">
    <location>
        <position position="111"/>
    </location>
</feature>
<keyword evidence="2" id="KW-1185">Reference proteome</keyword>
<name>A0A091LZQ0_CATAU</name>
<dbReference type="InterPro" id="IPR036179">
    <property type="entry name" value="Ig-like_dom_sf"/>
</dbReference>
<protein>
    <recommendedName>
        <fullName evidence="3">CD2 protein</fullName>
    </recommendedName>
</protein>
<dbReference type="Gene3D" id="2.60.40.10">
    <property type="entry name" value="Immunoglobulins"/>
    <property type="match status" value="1"/>
</dbReference>
<feature type="non-terminal residue" evidence="1">
    <location>
        <position position="1"/>
    </location>
</feature>
<proteinExistence type="predicted"/>
<dbReference type="AlphaFoldDB" id="A0A091LZQ0"/>
<gene>
    <name evidence="1" type="ORF">N323_10822</name>
</gene>